<dbReference type="PROSITE" id="PS01047">
    <property type="entry name" value="HMA_1"/>
    <property type="match status" value="1"/>
</dbReference>
<protein>
    <submittedName>
        <fullName evidence="17">Heavy metal translocating P-type ATPase</fullName>
    </submittedName>
</protein>
<dbReference type="InterPro" id="IPR021993">
    <property type="entry name" value="ATPase-cat-bd"/>
</dbReference>
<dbReference type="SFLD" id="SFLDS00003">
    <property type="entry name" value="Haloacid_Dehalogenase"/>
    <property type="match status" value="1"/>
</dbReference>
<comment type="caution">
    <text evidence="17">The sequence shown here is derived from an EMBL/GenBank/DDBJ whole genome shotgun (WGS) entry which is preliminary data.</text>
</comment>
<dbReference type="PANTHER" id="PTHR43520">
    <property type="entry name" value="ATP7, ISOFORM B"/>
    <property type="match status" value="1"/>
</dbReference>
<evidence type="ECO:0000256" key="13">
    <source>
        <dbReference type="ARBA" id="ARBA00023065"/>
    </source>
</evidence>
<evidence type="ECO:0000256" key="11">
    <source>
        <dbReference type="ARBA" id="ARBA00022967"/>
    </source>
</evidence>
<keyword evidence="3" id="KW-0813">Transport</keyword>
<dbReference type="SUPFAM" id="SSF81653">
    <property type="entry name" value="Calcium ATPase, transduction domain A"/>
    <property type="match status" value="1"/>
</dbReference>
<dbReference type="PRINTS" id="PR00941">
    <property type="entry name" value="CDATPASE"/>
</dbReference>
<dbReference type="PROSITE" id="PS50846">
    <property type="entry name" value="HMA_2"/>
    <property type="match status" value="1"/>
</dbReference>
<dbReference type="InterPro" id="IPR027256">
    <property type="entry name" value="P-typ_ATPase_IB"/>
</dbReference>
<evidence type="ECO:0000256" key="9">
    <source>
        <dbReference type="ARBA" id="ARBA00022840"/>
    </source>
</evidence>
<feature type="transmembrane region" description="Helical" evidence="15">
    <location>
        <begin position="456"/>
        <end position="487"/>
    </location>
</feature>
<evidence type="ECO:0000256" key="12">
    <source>
        <dbReference type="ARBA" id="ARBA00022989"/>
    </source>
</evidence>
<feature type="transmembrane region" description="Helical" evidence="15">
    <location>
        <begin position="215"/>
        <end position="241"/>
    </location>
</feature>
<keyword evidence="5" id="KW-0597">Phosphoprotein</keyword>
<evidence type="ECO:0000256" key="3">
    <source>
        <dbReference type="ARBA" id="ARBA00022448"/>
    </source>
</evidence>
<keyword evidence="14 15" id="KW-0472">Membrane</keyword>
<keyword evidence="9 15" id="KW-0067">ATP-binding</keyword>
<dbReference type="InterPro" id="IPR044492">
    <property type="entry name" value="P_typ_ATPase_HD_dom"/>
</dbReference>
<dbReference type="InterPro" id="IPR023299">
    <property type="entry name" value="ATPase_P-typ_cyto_dom_N"/>
</dbReference>
<dbReference type="InterPro" id="IPR001757">
    <property type="entry name" value="P_typ_ATPase"/>
</dbReference>
<evidence type="ECO:0000256" key="15">
    <source>
        <dbReference type="RuleBase" id="RU362081"/>
    </source>
</evidence>
<feature type="transmembrane region" description="Helical" evidence="15">
    <location>
        <begin position="253"/>
        <end position="271"/>
    </location>
</feature>
<dbReference type="InterPro" id="IPR036412">
    <property type="entry name" value="HAD-like_sf"/>
</dbReference>
<dbReference type="Pfam" id="PF00702">
    <property type="entry name" value="Hydrolase"/>
    <property type="match status" value="1"/>
</dbReference>
<dbReference type="Pfam" id="PF00122">
    <property type="entry name" value="E1-E2_ATPase"/>
    <property type="match status" value="1"/>
</dbReference>
<feature type="transmembrane region" description="Helical" evidence="15">
    <location>
        <begin position="784"/>
        <end position="800"/>
    </location>
</feature>
<dbReference type="PRINTS" id="PR00119">
    <property type="entry name" value="CATATPASE"/>
</dbReference>
<dbReference type="Gene3D" id="2.70.150.10">
    <property type="entry name" value="Calcium-transporting ATPase, cytoplasmic transduction domain A"/>
    <property type="match status" value="1"/>
</dbReference>
<organism evidence="17 18">
    <name type="scientific">Agaribacter flavus</name>
    <dbReference type="NCBI Taxonomy" id="1902781"/>
    <lineage>
        <taxon>Bacteria</taxon>
        <taxon>Pseudomonadati</taxon>
        <taxon>Pseudomonadota</taxon>
        <taxon>Gammaproteobacteria</taxon>
        <taxon>Alteromonadales</taxon>
        <taxon>Alteromonadaceae</taxon>
        <taxon>Agaribacter</taxon>
    </lineage>
</organism>
<evidence type="ECO:0000256" key="14">
    <source>
        <dbReference type="ARBA" id="ARBA00023136"/>
    </source>
</evidence>
<evidence type="ECO:0000313" key="17">
    <source>
        <dbReference type="EMBL" id="MFC3121728.1"/>
    </source>
</evidence>
<comment type="similarity">
    <text evidence="2 15">Belongs to the cation transport ATPase (P-type) (TC 3.A.3) family. Type IB subfamily.</text>
</comment>
<dbReference type="InterPro" id="IPR023298">
    <property type="entry name" value="ATPase_P-typ_TM_dom_sf"/>
</dbReference>
<keyword evidence="11" id="KW-1278">Translocase</keyword>
<name>A0ABV7FN35_9ALTE</name>
<evidence type="ECO:0000256" key="10">
    <source>
        <dbReference type="ARBA" id="ARBA00022842"/>
    </source>
</evidence>
<dbReference type="CDD" id="cd00371">
    <property type="entry name" value="HMA"/>
    <property type="match status" value="1"/>
</dbReference>
<evidence type="ECO:0000256" key="7">
    <source>
        <dbReference type="ARBA" id="ARBA00022723"/>
    </source>
</evidence>
<dbReference type="PANTHER" id="PTHR43520:SF5">
    <property type="entry name" value="CATION-TRANSPORTING P-TYPE ATPASE-RELATED"/>
    <property type="match status" value="1"/>
</dbReference>
<keyword evidence="13" id="KW-0406">Ion transport</keyword>
<dbReference type="InterPro" id="IPR006121">
    <property type="entry name" value="HMA_dom"/>
</dbReference>
<dbReference type="NCBIfam" id="TIGR01494">
    <property type="entry name" value="ATPase_P-type"/>
    <property type="match status" value="2"/>
</dbReference>
<dbReference type="EMBL" id="JBHRSW010000014">
    <property type="protein sequence ID" value="MFC3121728.1"/>
    <property type="molecule type" value="Genomic_DNA"/>
</dbReference>
<dbReference type="Gene3D" id="3.40.50.1000">
    <property type="entry name" value="HAD superfamily/HAD-like"/>
    <property type="match status" value="1"/>
</dbReference>
<evidence type="ECO:0000259" key="16">
    <source>
        <dbReference type="PROSITE" id="PS50846"/>
    </source>
</evidence>
<feature type="transmembrane region" description="Helical" evidence="15">
    <location>
        <begin position="429"/>
        <end position="450"/>
    </location>
</feature>
<dbReference type="SUPFAM" id="SSF55008">
    <property type="entry name" value="HMA, heavy metal-associated domain"/>
    <property type="match status" value="1"/>
</dbReference>
<dbReference type="InterPro" id="IPR017969">
    <property type="entry name" value="Heavy-metal-associated_CS"/>
</dbReference>
<dbReference type="InterPro" id="IPR036163">
    <property type="entry name" value="HMA_dom_sf"/>
</dbReference>
<evidence type="ECO:0000313" key="18">
    <source>
        <dbReference type="Proteomes" id="UP001595478"/>
    </source>
</evidence>
<feature type="transmembrane region" description="Helical" evidence="15">
    <location>
        <begin position="184"/>
        <end position="203"/>
    </location>
</feature>
<comment type="subcellular location">
    <subcellularLocation>
        <location evidence="1">Cell membrane</location>
        <topology evidence="1">Multi-pass membrane protein</topology>
    </subcellularLocation>
</comment>
<dbReference type="SFLD" id="SFLDG00002">
    <property type="entry name" value="C1.7:_P-type_atpase_like"/>
    <property type="match status" value="1"/>
</dbReference>
<sequence length="828" mass="90321">MSIIVPENACYHCGLPNTEGNKYLVKIKQVDYPMCCPGCYAVASAIVDNGLESYYEFRTELAERGDAALDATMAKLAVYDEPELQEEFVFDQGKHKQIQLTIEGISCAACAWLIEKQLAKLSGIKQIAVNVAARRAMVTWDDKIVQLSGVLKRLKQIGYDGLPFQPDDHEASYKKEQKSYLKKLGLAGIMTMQVMMLAFGQYFDVFGNLEADTIGYFNAVSLLLTTPVVLYSGSVFYLSAIKAFQAYTVNMDVPISVAILATYIAGLLAVNSEGGEVYFESICMFVFFLLVSRFLEHRSRHKAAELSSNMLKLIPVTASKWQEGAWHSVLAKQLRVDDKVMVKAGESIPIDGTIVEGQTTINESMLTGEFAPVLKTVGDPVYAGTINQEGTISLAVSKSIKYAVMNQILRLQEVALSSKPKVAQIADQFSRYFVLAVLLISGLSYAYWHHQGNPDAFWITISILVATCPCALGLATPSALTCAMAHLNKKGILLKRADALEQITLASDIVFDKTGTLTLGEFSIQKMHVNQAQITSCQLFKALYAGKLKTLEDQKQAVLNVAANIEQYSEHPIAKAFSLEQTLSLNVSAVNIVIGKGISAQIDGFECHIGSKALIAEVLVKNSSRSNTQLDTNFTLSDANVYMLVDGVLIAEFCLSDTHQPEAAQLIKQLSQYKLSILSGDEQANVEKVADELGVKYAYGNNTPEQKLQFVKDAQAAGRSLIMLGDGINDAPVLAAADVSVAVGKASDLAKNAADLVLLGFRLNALHDLLNMAKRTKAKIKQNIGWALTYNFIVLPFAISGMLSPWQAALGMSVSSIIVVYNSTRLMK</sequence>
<dbReference type="Pfam" id="PF12156">
    <property type="entry name" value="ATPase-cat_bd"/>
    <property type="match status" value="1"/>
</dbReference>
<dbReference type="InterPro" id="IPR018303">
    <property type="entry name" value="ATPase_P-typ_P_site"/>
</dbReference>
<keyword evidence="12 15" id="KW-1133">Transmembrane helix</keyword>
<dbReference type="SUPFAM" id="SSF56784">
    <property type="entry name" value="HAD-like"/>
    <property type="match status" value="1"/>
</dbReference>
<feature type="transmembrane region" description="Helical" evidence="15">
    <location>
        <begin position="277"/>
        <end position="295"/>
    </location>
</feature>
<evidence type="ECO:0000256" key="4">
    <source>
        <dbReference type="ARBA" id="ARBA00022475"/>
    </source>
</evidence>
<dbReference type="CDD" id="cd02079">
    <property type="entry name" value="P-type_ATPase_HM"/>
    <property type="match status" value="1"/>
</dbReference>
<dbReference type="NCBIfam" id="TIGR01525">
    <property type="entry name" value="ATPase-IB_hvy"/>
    <property type="match status" value="1"/>
</dbReference>
<evidence type="ECO:0000256" key="8">
    <source>
        <dbReference type="ARBA" id="ARBA00022741"/>
    </source>
</evidence>
<keyword evidence="18" id="KW-1185">Reference proteome</keyword>
<dbReference type="Proteomes" id="UP001595478">
    <property type="component" value="Unassembled WGS sequence"/>
</dbReference>
<evidence type="ECO:0000256" key="1">
    <source>
        <dbReference type="ARBA" id="ARBA00004651"/>
    </source>
</evidence>
<proteinExistence type="inferred from homology"/>
<dbReference type="PROSITE" id="PS00154">
    <property type="entry name" value="ATPASE_E1_E2"/>
    <property type="match status" value="1"/>
</dbReference>
<dbReference type="Gene3D" id="3.40.1110.10">
    <property type="entry name" value="Calcium-transporting ATPase, cytoplasmic domain N"/>
    <property type="match status" value="1"/>
</dbReference>
<dbReference type="RefSeq" id="WP_376919863.1">
    <property type="nucleotide sequence ID" value="NZ_JBHRSW010000014.1"/>
</dbReference>
<dbReference type="Pfam" id="PF00403">
    <property type="entry name" value="HMA"/>
    <property type="match status" value="1"/>
</dbReference>
<evidence type="ECO:0000256" key="6">
    <source>
        <dbReference type="ARBA" id="ARBA00022692"/>
    </source>
</evidence>
<reference evidence="18" key="1">
    <citation type="journal article" date="2019" name="Int. J. Syst. Evol. Microbiol.">
        <title>The Global Catalogue of Microorganisms (GCM) 10K type strain sequencing project: providing services to taxonomists for standard genome sequencing and annotation.</title>
        <authorList>
            <consortium name="The Broad Institute Genomics Platform"/>
            <consortium name="The Broad Institute Genome Sequencing Center for Infectious Disease"/>
            <person name="Wu L."/>
            <person name="Ma J."/>
        </authorList>
    </citation>
    <scope>NUCLEOTIDE SEQUENCE [LARGE SCALE GENOMIC DNA]</scope>
    <source>
        <strain evidence="18">KCTC 52473</strain>
    </source>
</reference>
<feature type="domain" description="HMA" evidence="16">
    <location>
        <begin position="96"/>
        <end position="162"/>
    </location>
</feature>
<dbReference type="InterPro" id="IPR059000">
    <property type="entry name" value="ATPase_P-type_domA"/>
</dbReference>
<keyword evidence="10" id="KW-0460">Magnesium</keyword>
<evidence type="ECO:0000256" key="5">
    <source>
        <dbReference type="ARBA" id="ARBA00022553"/>
    </source>
</evidence>
<accession>A0ABV7FN35</accession>
<dbReference type="SFLD" id="SFLDF00027">
    <property type="entry name" value="p-type_atpase"/>
    <property type="match status" value="1"/>
</dbReference>
<dbReference type="SUPFAM" id="SSF81665">
    <property type="entry name" value="Calcium ATPase, transmembrane domain M"/>
    <property type="match status" value="1"/>
</dbReference>
<keyword evidence="6 15" id="KW-0812">Transmembrane</keyword>
<keyword evidence="4 15" id="KW-1003">Cell membrane</keyword>
<keyword evidence="8 15" id="KW-0547">Nucleotide-binding</keyword>
<dbReference type="InterPro" id="IPR023214">
    <property type="entry name" value="HAD_sf"/>
</dbReference>
<dbReference type="Gene3D" id="3.30.70.100">
    <property type="match status" value="1"/>
</dbReference>
<gene>
    <name evidence="17" type="ORF">ACFOHL_08845</name>
</gene>
<keyword evidence="7 15" id="KW-0479">Metal-binding</keyword>
<evidence type="ECO:0000256" key="2">
    <source>
        <dbReference type="ARBA" id="ARBA00006024"/>
    </source>
</evidence>
<dbReference type="InterPro" id="IPR008250">
    <property type="entry name" value="ATPase_P-typ_transduc_dom_A_sf"/>
</dbReference>